<evidence type="ECO:0000259" key="9">
    <source>
        <dbReference type="Pfam" id="PF02223"/>
    </source>
</evidence>
<dbReference type="InterPro" id="IPR039430">
    <property type="entry name" value="Thymidylate_kin-like_dom"/>
</dbReference>
<evidence type="ECO:0000256" key="6">
    <source>
        <dbReference type="ARBA" id="ARBA00022777"/>
    </source>
</evidence>
<keyword evidence="7" id="KW-0067">ATP-binding</keyword>
<reference evidence="10" key="1">
    <citation type="journal article" date="2014" name="Front. Microbiol.">
        <title>High frequency of phylogenetically diverse reductive dehalogenase-homologous genes in deep subseafloor sedimentary metagenomes.</title>
        <authorList>
            <person name="Kawai M."/>
            <person name="Futagami T."/>
            <person name="Toyoda A."/>
            <person name="Takaki Y."/>
            <person name="Nishi S."/>
            <person name="Hori S."/>
            <person name="Arai W."/>
            <person name="Tsubouchi T."/>
            <person name="Morono Y."/>
            <person name="Uchiyama I."/>
            <person name="Ito T."/>
            <person name="Fujiyama A."/>
            <person name="Inagaki F."/>
            <person name="Takami H."/>
        </authorList>
    </citation>
    <scope>NUCLEOTIDE SEQUENCE</scope>
    <source>
        <strain evidence="10">Expedition CK06-06</strain>
    </source>
</reference>
<keyword evidence="6" id="KW-0418">Kinase</keyword>
<dbReference type="SUPFAM" id="SSF52540">
    <property type="entry name" value="P-loop containing nucleoside triphosphate hydrolases"/>
    <property type="match status" value="1"/>
</dbReference>
<comment type="catalytic activity">
    <reaction evidence="8">
        <text>dTMP + ATP = dTDP + ADP</text>
        <dbReference type="Rhea" id="RHEA:13517"/>
        <dbReference type="ChEBI" id="CHEBI:30616"/>
        <dbReference type="ChEBI" id="CHEBI:58369"/>
        <dbReference type="ChEBI" id="CHEBI:63528"/>
        <dbReference type="ChEBI" id="CHEBI:456216"/>
        <dbReference type="EC" id="2.7.4.9"/>
    </reaction>
</comment>
<evidence type="ECO:0000256" key="1">
    <source>
        <dbReference type="ARBA" id="ARBA00009776"/>
    </source>
</evidence>
<evidence type="ECO:0000313" key="10">
    <source>
        <dbReference type="EMBL" id="GAG91248.1"/>
    </source>
</evidence>
<dbReference type="InterPro" id="IPR027417">
    <property type="entry name" value="P-loop_NTPase"/>
</dbReference>
<organism evidence="10">
    <name type="scientific">marine sediment metagenome</name>
    <dbReference type="NCBI Taxonomy" id="412755"/>
    <lineage>
        <taxon>unclassified sequences</taxon>
        <taxon>metagenomes</taxon>
        <taxon>ecological metagenomes</taxon>
    </lineage>
</organism>
<name>X1C4B8_9ZZZZ</name>
<sequence>MTQKALFIALEGGDAAGTTTHSHLLKGFLESKGFRVFLTQEPSQSKIGILIREFLKNKEIPPTTDALLFAADRDFHYKDEIKNKLEEGYIVISDRYIESSIVYQSVQSDKITIHYLKV</sequence>
<comment type="similarity">
    <text evidence="1">Belongs to the thymidylate kinase family.</text>
</comment>
<dbReference type="Gene3D" id="3.40.50.300">
    <property type="entry name" value="P-loop containing nucleotide triphosphate hydrolases"/>
    <property type="match status" value="1"/>
</dbReference>
<protein>
    <recommendedName>
        <fullName evidence="2">dTMP kinase</fullName>
        <ecNumber evidence="2">2.7.4.9</ecNumber>
    </recommendedName>
</protein>
<dbReference type="PANTHER" id="PTHR10344:SF4">
    <property type="entry name" value="UMP-CMP KINASE 2, MITOCHONDRIAL"/>
    <property type="match status" value="1"/>
</dbReference>
<dbReference type="Pfam" id="PF02223">
    <property type="entry name" value="Thymidylate_kin"/>
    <property type="match status" value="1"/>
</dbReference>
<dbReference type="InterPro" id="IPR018094">
    <property type="entry name" value="Thymidylate_kinase"/>
</dbReference>
<keyword evidence="5" id="KW-0547">Nucleotide-binding</keyword>
<dbReference type="GO" id="GO:0005524">
    <property type="term" value="F:ATP binding"/>
    <property type="evidence" value="ECO:0007669"/>
    <property type="project" value="UniProtKB-KW"/>
</dbReference>
<evidence type="ECO:0000256" key="5">
    <source>
        <dbReference type="ARBA" id="ARBA00022741"/>
    </source>
</evidence>
<evidence type="ECO:0000256" key="4">
    <source>
        <dbReference type="ARBA" id="ARBA00022727"/>
    </source>
</evidence>
<evidence type="ECO:0000256" key="2">
    <source>
        <dbReference type="ARBA" id="ARBA00012980"/>
    </source>
</evidence>
<proteinExistence type="inferred from homology"/>
<feature type="domain" description="Thymidylate kinase-like" evidence="9">
    <location>
        <begin position="10"/>
        <end position="108"/>
    </location>
</feature>
<dbReference type="PROSITE" id="PS01331">
    <property type="entry name" value="THYMIDYLATE_KINASE"/>
    <property type="match status" value="1"/>
</dbReference>
<gene>
    <name evidence="10" type="ORF">S01H4_42422</name>
</gene>
<dbReference type="AlphaFoldDB" id="X1C4B8"/>
<accession>X1C4B8</accession>
<dbReference type="CDD" id="cd01672">
    <property type="entry name" value="TMPK"/>
    <property type="match status" value="1"/>
</dbReference>
<dbReference type="PANTHER" id="PTHR10344">
    <property type="entry name" value="THYMIDYLATE KINASE"/>
    <property type="match status" value="1"/>
</dbReference>
<dbReference type="InterPro" id="IPR018095">
    <property type="entry name" value="Thymidylate_kin_CS"/>
</dbReference>
<dbReference type="GO" id="GO:0006227">
    <property type="term" value="P:dUDP biosynthetic process"/>
    <property type="evidence" value="ECO:0007669"/>
    <property type="project" value="TreeGrafter"/>
</dbReference>
<dbReference type="GO" id="GO:0006233">
    <property type="term" value="P:dTDP biosynthetic process"/>
    <property type="evidence" value="ECO:0007669"/>
    <property type="project" value="InterPro"/>
</dbReference>
<evidence type="ECO:0000256" key="3">
    <source>
        <dbReference type="ARBA" id="ARBA00022679"/>
    </source>
</evidence>
<keyword evidence="4" id="KW-0545">Nucleotide biosynthesis</keyword>
<dbReference type="EMBL" id="BART01023292">
    <property type="protein sequence ID" value="GAG91248.1"/>
    <property type="molecule type" value="Genomic_DNA"/>
</dbReference>
<dbReference type="GO" id="GO:0005737">
    <property type="term" value="C:cytoplasm"/>
    <property type="evidence" value="ECO:0007669"/>
    <property type="project" value="TreeGrafter"/>
</dbReference>
<evidence type="ECO:0000256" key="8">
    <source>
        <dbReference type="ARBA" id="ARBA00048743"/>
    </source>
</evidence>
<dbReference type="NCBIfam" id="TIGR00041">
    <property type="entry name" value="DTMP_kinase"/>
    <property type="match status" value="1"/>
</dbReference>
<dbReference type="GO" id="GO:0006235">
    <property type="term" value="P:dTTP biosynthetic process"/>
    <property type="evidence" value="ECO:0007669"/>
    <property type="project" value="TreeGrafter"/>
</dbReference>
<evidence type="ECO:0000256" key="7">
    <source>
        <dbReference type="ARBA" id="ARBA00022840"/>
    </source>
</evidence>
<keyword evidence="3" id="KW-0808">Transferase</keyword>
<dbReference type="EC" id="2.7.4.9" evidence="2"/>
<comment type="caution">
    <text evidence="10">The sequence shown here is derived from an EMBL/GenBank/DDBJ whole genome shotgun (WGS) entry which is preliminary data.</text>
</comment>
<dbReference type="GO" id="GO:0004798">
    <property type="term" value="F:dTMP kinase activity"/>
    <property type="evidence" value="ECO:0007669"/>
    <property type="project" value="UniProtKB-EC"/>
</dbReference>